<dbReference type="EMBL" id="ML977616">
    <property type="protein sequence ID" value="KAF1997244.1"/>
    <property type="molecule type" value="Genomic_DNA"/>
</dbReference>
<reference evidence="1" key="1">
    <citation type="journal article" date="2020" name="Stud. Mycol.">
        <title>101 Dothideomycetes genomes: a test case for predicting lifestyles and emergence of pathogens.</title>
        <authorList>
            <person name="Haridas S."/>
            <person name="Albert R."/>
            <person name="Binder M."/>
            <person name="Bloem J."/>
            <person name="Labutti K."/>
            <person name="Salamov A."/>
            <person name="Andreopoulos B."/>
            <person name="Baker S."/>
            <person name="Barry K."/>
            <person name="Bills G."/>
            <person name="Bluhm B."/>
            <person name="Cannon C."/>
            <person name="Castanera R."/>
            <person name="Culley D."/>
            <person name="Daum C."/>
            <person name="Ezra D."/>
            <person name="Gonzalez J."/>
            <person name="Henrissat B."/>
            <person name="Kuo A."/>
            <person name="Liang C."/>
            <person name="Lipzen A."/>
            <person name="Lutzoni F."/>
            <person name="Magnuson J."/>
            <person name="Mondo S."/>
            <person name="Nolan M."/>
            <person name="Ohm R."/>
            <person name="Pangilinan J."/>
            <person name="Park H.-J."/>
            <person name="Ramirez L."/>
            <person name="Alfaro M."/>
            <person name="Sun H."/>
            <person name="Tritt A."/>
            <person name="Yoshinaga Y."/>
            <person name="Zwiers L.-H."/>
            <person name="Turgeon B."/>
            <person name="Goodwin S."/>
            <person name="Spatafora J."/>
            <person name="Crous P."/>
            <person name="Grigoriev I."/>
        </authorList>
    </citation>
    <scope>NUCLEOTIDE SEQUENCE</scope>
    <source>
        <strain evidence="1">CBS 123094</strain>
    </source>
</reference>
<gene>
    <name evidence="1" type="ORF">P154DRAFT_525055</name>
</gene>
<evidence type="ECO:0000313" key="2">
    <source>
        <dbReference type="Proteomes" id="UP000799779"/>
    </source>
</evidence>
<organism evidence="1 2">
    <name type="scientific">Amniculicola lignicola CBS 123094</name>
    <dbReference type="NCBI Taxonomy" id="1392246"/>
    <lineage>
        <taxon>Eukaryota</taxon>
        <taxon>Fungi</taxon>
        <taxon>Dikarya</taxon>
        <taxon>Ascomycota</taxon>
        <taxon>Pezizomycotina</taxon>
        <taxon>Dothideomycetes</taxon>
        <taxon>Pleosporomycetidae</taxon>
        <taxon>Pleosporales</taxon>
        <taxon>Amniculicolaceae</taxon>
        <taxon>Amniculicola</taxon>
    </lineage>
</organism>
<protein>
    <submittedName>
        <fullName evidence="1">Uncharacterized protein</fullName>
    </submittedName>
</protein>
<dbReference type="AlphaFoldDB" id="A0A6A5W8S2"/>
<sequence length="78" mass="9247">MHPTSTVVECNALGLWLIGARHSHDRRIKRRYHACSSRAVYKCRAWTRARGMAVIRDHFRWSRRAVLIWIIYVPMAEV</sequence>
<dbReference type="Proteomes" id="UP000799779">
    <property type="component" value="Unassembled WGS sequence"/>
</dbReference>
<evidence type="ECO:0000313" key="1">
    <source>
        <dbReference type="EMBL" id="KAF1997244.1"/>
    </source>
</evidence>
<accession>A0A6A5W8S2</accession>
<proteinExistence type="predicted"/>
<keyword evidence="2" id="KW-1185">Reference proteome</keyword>
<name>A0A6A5W8S2_9PLEO</name>